<name>A0A2U2AFA7_9GAMM</name>
<dbReference type="GO" id="GO:0015920">
    <property type="term" value="P:lipopolysaccharide transport"/>
    <property type="evidence" value="ECO:0007669"/>
    <property type="project" value="InterPro"/>
</dbReference>
<dbReference type="AlphaFoldDB" id="A0A2U2AFA7"/>
<sequence length="181" mass="20916">MNQHHNKCESVKQTHFHRIILSALFTMIGLTLHTAFALPEDRQLPLYIDADWSEFTNGTPTGIYKGNVVMVQGNLEILADEAIFQMVDGELEYIIATGDMVKIKDLPKLNEPWVFGEGRKLSYFPKRQILELETDAQVEQNRDIVVANKIIYNLETRVINAERKEDGRVHFTIQMENRDQK</sequence>
<gene>
    <name evidence="5" type="primary">lptA</name>
    <name evidence="5" type="ORF">DC083_05510</name>
</gene>
<dbReference type="EMBL" id="QEWQ01000003">
    <property type="protein sequence ID" value="PWD81344.1"/>
    <property type="molecule type" value="Genomic_DNA"/>
</dbReference>
<comment type="caution">
    <text evidence="5">The sequence shown here is derived from an EMBL/GenBank/DDBJ whole genome shotgun (WGS) entry which is preliminary data.</text>
</comment>
<dbReference type="GO" id="GO:0017089">
    <property type="term" value="F:glycolipid transfer activity"/>
    <property type="evidence" value="ECO:0007669"/>
    <property type="project" value="TreeGrafter"/>
</dbReference>
<evidence type="ECO:0000256" key="3">
    <source>
        <dbReference type="ARBA" id="ARBA00022764"/>
    </source>
</evidence>
<evidence type="ECO:0000313" key="6">
    <source>
        <dbReference type="Proteomes" id="UP000245020"/>
    </source>
</evidence>
<dbReference type="PANTHER" id="PTHR36504">
    <property type="entry name" value="LIPOPOLYSACCHARIDE EXPORT SYSTEM PROTEIN LPTA"/>
    <property type="match status" value="1"/>
</dbReference>
<protein>
    <submittedName>
        <fullName evidence="5">Lipopolysaccharide transport periplasmic protein LptA</fullName>
    </submittedName>
</protein>
<dbReference type="InterPro" id="IPR005653">
    <property type="entry name" value="OstA-like_N"/>
</dbReference>
<evidence type="ECO:0000313" key="5">
    <source>
        <dbReference type="EMBL" id="PWD81344.1"/>
    </source>
</evidence>
<feature type="domain" description="Organic solvent tolerance-like N-terminal" evidence="4">
    <location>
        <begin position="47"/>
        <end position="156"/>
    </location>
</feature>
<dbReference type="InterPro" id="IPR014340">
    <property type="entry name" value="LptA"/>
</dbReference>
<dbReference type="Gene3D" id="2.60.450.10">
    <property type="entry name" value="Lipopolysaccharide (LPS) transport protein A like domain"/>
    <property type="match status" value="1"/>
</dbReference>
<organism evidence="5 6">
    <name type="scientific">Ignatzschineria ureiclastica</name>
    <dbReference type="NCBI Taxonomy" id="472582"/>
    <lineage>
        <taxon>Bacteria</taxon>
        <taxon>Pseudomonadati</taxon>
        <taxon>Pseudomonadota</taxon>
        <taxon>Gammaproteobacteria</taxon>
        <taxon>Cardiobacteriales</taxon>
        <taxon>Ignatzschineriaceae</taxon>
        <taxon>Ignatzschineria</taxon>
    </lineage>
</organism>
<accession>A0A2U2AFA7</accession>
<evidence type="ECO:0000256" key="2">
    <source>
        <dbReference type="ARBA" id="ARBA00022729"/>
    </source>
</evidence>
<dbReference type="GO" id="GO:0009279">
    <property type="term" value="C:cell outer membrane"/>
    <property type="evidence" value="ECO:0007669"/>
    <property type="project" value="TreeGrafter"/>
</dbReference>
<dbReference type="OrthoDB" id="9795964at2"/>
<evidence type="ECO:0000259" key="4">
    <source>
        <dbReference type="Pfam" id="PF03968"/>
    </source>
</evidence>
<dbReference type="GO" id="GO:0001530">
    <property type="term" value="F:lipopolysaccharide binding"/>
    <property type="evidence" value="ECO:0007669"/>
    <property type="project" value="InterPro"/>
</dbReference>
<keyword evidence="6" id="KW-1185">Reference proteome</keyword>
<dbReference type="GO" id="GO:0030288">
    <property type="term" value="C:outer membrane-bounded periplasmic space"/>
    <property type="evidence" value="ECO:0007669"/>
    <property type="project" value="TreeGrafter"/>
</dbReference>
<keyword evidence="1" id="KW-0813">Transport</keyword>
<dbReference type="Proteomes" id="UP000245020">
    <property type="component" value="Unassembled WGS sequence"/>
</dbReference>
<evidence type="ECO:0000256" key="1">
    <source>
        <dbReference type="ARBA" id="ARBA00022448"/>
    </source>
</evidence>
<dbReference type="NCBIfam" id="TIGR03002">
    <property type="entry name" value="outer_YhbN_LptA"/>
    <property type="match status" value="1"/>
</dbReference>
<dbReference type="Pfam" id="PF03968">
    <property type="entry name" value="LptD_N"/>
    <property type="match status" value="1"/>
</dbReference>
<proteinExistence type="predicted"/>
<reference evidence="6" key="1">
    <citation type="submission" date="2018-05" db="EMBL/GenBank/DDBJ databases">
        <title>Ignatzschineria dubaiensis sp. nov., isolated from necrotic foot tissues of dromedaries (Camelus dromedarius) and associated maggots in Dubai, United Arab Emirates.</title>
        <authorList>
            <person name="Tsang C.C."/>
            <person name="Tang J.Y.M."/>
            <person name="Fong J.Y.H."/>
            <person name="Kinne J."/>
            <person name="Lee H.H."/>
            <person name="Joseph M."/>
            <person name="Jose S."/>
            <person name="Schuster R.K."/>
            <person name="Tang Y."/>
            <person name="Sivakumar S."/>
            <person name="Chen J.H.K."/>
            <person name="Teng J.L.L."/>
            <person name="Lau S.K.P."/>
            <person name="Wernery U."/>
            <person name="Woo P.C.Y."/>
        </authorList>
    </citation>
    <scope>NUCLEOTIDE SEQUENCE [LARGE SCALE GENOMIC DNA]</scope>
    <source>
        <strain evidence="6">KCTC 22644</strain>
    </source>
</reference>
<dbReference type="RefSeq" id="WP_109189235.1">
    <property type="nucleotide sequence ID" value="NZ_BMYA01000003.1"/>
</dbReference>
<dbReference type="PANTHER" id="PTHR36504:SF1">
    <property type="entry name" value="LIPOPOLYSACCHARIDE EXPORT SYSTEM PROTEIN LPTA"/>
    <property type="match status" value="1"/>
</dbReference>
<keyword evidence="2" id="KW-0732">Signal</keyword>
<keyword evidence="3" id="KW-0574">Periplasm</keyword>
<dbReference type="InterPro" id="IPR052037">
    <property type="entry name" value="LPS_export_LptA"/>
</dbReference>